<reference evidence="2" key="2">
    <citation type="submission" date="2025-08" db="UniProtKB">
        <authorList>
            <consortium name="Ensembl"/>
        </authorList>
    </citation>
    <scope>IDENTIFICATION</scope>
</reference>
<dbReference type="InterPro" id="IPR036265">
    <property type="entry name" value="HIT-like_sf"/>
</dbReference>
<dbReference type="eggNOG" id="KOG3969">
    <property type="taxonomic scope" value="Eukaryota"/>
</dbReference>
<evidence type="ECO:0000313" key="3">
    <source>
        <dbReference type="Proteomes" id="UP000018468"/>
    </source>
</evidence>
<dbReference type="Ensembl" id="ENSLOCT00000003126.1">
    <property type="protein sequence ID" value="ENSLOCP00000003119.1"/>
    <property type="gene ID" value="ENSLOCG00000002653.1"/>
</dbReference>
<dbReference type="EMBL" id="AHAT01024138">
    <property type="status" value="NOT_ANNOTATED_CDS"/>
    <property type="molecule type" value="Genomic_DNA"/>
</dbReference>
<evidence type="ECO:0000313" key="2">
    <source>
        <dbReference type="Ensembl" id="ENSLOCP00000003119.1"/>
    </source>
</evidence>
<protein>
    <submittedName>
        <fullName evidence="2">Decapping enzyme, scavenger</fullName>
    </submittedName>
</protein>
<accession>W5M411</accession>
<dbReference type="GO" id="GO:0016787">
    <property type="term" value="F:hydrolase activity"/>
    <property type="evidence" value="ECO:0007669"/>
    <property type="project" value="InterPro"/>
</dbReference>
<dbReference type="AlphaFoldDB" id="W5M411"/>
<reference evidence="2" key="3">
    <citation type="submission" date="2025-09" db="UniProtKB">
        <authorList>
            <consortium name="Ensembl"/>
        </authorList>
    </citation>
    <scope>IDENTIFICATION</scope>
</reference>
<dbReference type="GO" id="GO:0000290">
    <property type="term" value="P:deadenylation-dependent decapping of nuclear-transcribed mRNA"/>
    <property type="evidence" value="ECO:0007669"/>
    <property type="project" value="InterPro"/>
</dbReference>
<dbReference type="EMBL" id="AHAT01024137">
    <property type="status" value="NOT_ANNOTATED_CDS"/>
    <property type="molecule type" value="Genomic_DNA"/>
</dbReference>
<dbReference type="PANTHER" id="PTHR12978:SF0">
    <property type="entry name" value="M7GPPPX DIPHOSPHATASE"/>
    <property type="match status" value="1"/>
</dbReference>
<name>W5M411_LEPOC</name>
<evidence type="ECO:0000256" key="1">
    <source>
        <dbReference type="SAM" id="MobiDB-lite"/>
    </source>
</evidence>
<dbReference type="Pfam" id="PF11969">
    <property type="entry name" value="DcpS_C"/>
    <property type="match status" value="1"/>
</dbReference>
<dbReference type="InParanoid" id="W5M411"/>
<dbReference type="GeneTree" id="ENSGT00390000003924"/>
<feature type="region of interest" description="Disordered" evidence="1">
    <location>
        <begin position="95"/>
        <end position="138"/>
    </location>
</feature>
<organism evidence="2 3">
    <name type="scientific">Lepisosteus oculatus</name>
    <name type="common">Spotted gar</name>
    <dbReference type="NCBI Taxonomy" id="7918"/>
    <lineage>
        <taxon>Eukaryota</taxon>
        <taxon>Metazoa</taxon>
        <taxon>Chordata</taxon>
        <taxon>Craniata</taxon>
        <taxon>Vertebrata</taxon>
        <taxon>Euteleostomi</taxon>
        <taxon>Actinopterygii</taxon>
        <taxon>Neopterygii</taxon>
        <taxon>Holostei</taxon>
        <taxon>Semionotiformes</taxon>
        <taxon>Lepisosteidae</taxon>
        <taxon>Lepisosteus</taxon>
    </lineage>
</organism>
<dbReference type="EMBL" id="AHAT01024140">
    <property type="status" value="NOT_ANNOTATED_CDS"/>
    <property type="molecule type" value="Genomic_DNA"/>
</dbReference>
<reference evidence="3" key="1">
    <citation type="submission" date="2011-12" db="EMBL/GenBank/DDBJ databases">
        <title>The Draft Genome of Lepisosteus oculatus.</title>
        <authorList>
            <consortium name="The Broad Institute Genome Assembly &amp; Analysis Group"/>
            <consortium name="Computational R&amp;D Group"/>
            <consortium name="and Sequencing Platform"/>
            <person name="Di Palma F."/>
            <person name="Alfoldi J."/>
            <person name="Johnson J."/>
            <person name="Berlin A."/>
            <person name="Gnerre S."/>
            <person name="Jaffe D."/>
            <person name="MacCallum I."/>
            <person name="Young S."/>
            <person name="Walker B.J."/>
            <person name="Lander E.S."/>
            <person name="Lindblad-Toh K."/>
        </authorList>
    </citation>
    <scope>NUCLEOTIDE SEQUENCE [LARGE SCALE GENOMIC DNA]</scope>
</reference>
<dbReference type="STRING" id="7918.ENSLOCP00000003119"/>
<dbReference type="SUPFAM" id="SSF54197">
    <property type="entry name" value="HIT-like"/>
    <property type="match status" value="1"/>
</dbReference>
<dbReference type="Proteomes" id="UP000018468">
    <property type="component" value="Linkage group LG26"/>
</dbReference>
<sequence length="254" mass="27651">GTTSTAPITCGRPPISVWVYNILEKKAEADRIVYEDPDPDVGFVLLPDFKWDQKQLDDLYLIAIVHRRDIRSLRDLTAAHLPLLLNIQQRGQVREPRAAHPDVHWSETLSRETHSKRSHQRVAGSPLGSISGKGGQVRGSGHGSSVLFLFLNLGPATSALHEHSGPENCLNWPNAFHLDVLKASSRPGCGASYGNQECPLALGGDVKGQCVPYAAEILAESRRNSEMALCGVSRIGCFPQNGSGLKAEPSHLER</sequence>
<dbReference type="Bgee" id="ENSLOCG00000002653">
    <property type="expression patterns" value="Expressed in heart and 13 other cell types or tissues"/>
</dbReference>
<proteinExistence type="predicted"/>
<dbReference type="Gene3D" id="3.30.428.10">
    <property type="entry name" value="HIT-like"/>
    <property type="match status" value="1"/>
</dbReference>
<dbReference type="EMBL" id="AHAT01024139">
    <property type="status" value="NOT_ANNOTATED_CDS"/>
    <property type="molecule type" value="Genomic_DNA"/>
</dbReference>
<feature type="compositionally biased region" description="Basic and acidic residues" evidence="1">
    <location>
        <begin position="95"/>
        <end position="115"/>
    </location>
</feature>
<keyword evidence="3" id="KW-1185">Reference proteome</keyword>
<dbReference type="PANTHER" id="PTHR12978">
    <property type="entry name" value="HISTIDINE TRIAD HIT PROTEIN MEMBER"/>
    <property type="match status" value="1"/>
</dbReference>
<dbReference type="InterPro" id="IPR008594">
    <property type="entry name" value="DcpS/DCS2"/>
</dbReference>
<dbReference type="HOGENOM" id="CLU_1096402_0_0_1"/>